<feature type="repeat" description="Solcar" evidence="8">
    <location>
        <begin position="25"/>
        <end position="113"/>
    </location>
</feature>
<feature type="transmembrane region" description="Helical" evidence="10">
    <location>
        <begin position="124"/>
        <end position="145"/>
    </location>
</feature>
<proteinExistence type="evidence at transcript level"/>
<comment type="subcellular location">
    <subcellularLocation>
        <location evidence="1">Membrane</location>
        <topology evidence="1">Multi-pass membrane protein</topology>
    </subcellularLocation>
</comment>
<dbReference type="InterPro" id="IPR023395">
    <property type="entry name" value="MCP_dom_sf"/>
</dbReference>
<keyword evidence="3 9" id="KW-0813">Transport</keyword>
<dbReference type="EMBL" id="MN305991">
    <property type="protein sequence ID" value="QGJ83659.1"/>
    <property type="molecule type" value="mRNA"/>
</dbReference>
<comment type="similarity">
    <text evidence="2 9">Belongs to the mitochondrial carrier (TC 2.A.29) family.</text>
</comment>
<dbReference type="Gene3D" id="1.50.40.10">
    <property type="entry name" value="Mitochondrial carrier domain"/>
    <property type="match status" value="1"/>
</dbReference>
<keyword evidence="4 8" id="KW-0812">Transmembrane</keyword>
<dbReference type="Pfam" id="PF00153">
    <property type="entry name" value="Mito_carr"/>
    <property type="match status" value="2"/>
</dbReference>
<accession>A0A649UZ64</accession>
<dbReference type="PROSITE" id="PS50920">
    <property type="entry name" value="SOLCAR"/>
    <property type="match status" value="2"/>
</dbReference>
<reference evidence="11" key="1">
    <citation type="journal article" date="2019" name="Mol. Biol. Evol.">
        <title>Ancient Adaptive Lateral Gene Transfers in the Symbiotic Opalina - Blastocystis Stramenopile Lineage.</title>
        <authorList>
            <person name="Yubuki N."/>
            <person name="Galindo L.J."/>
            <person name="Reboul G."/>
            <person name="Lopez-Garcia P."/>
            <person name="Brown M.W."/>
            <person name="Pollet N."/>
            <person name="Moreira D."/>
        </authorList>
    </citation>
    <scope>NUCLEOTIDE SEQUENCE</scope>
    <source>
        <strain evidence="11">OP10</strain>
    </source>
</reference>
<evidence type="ECO:0000256" key="3">
    <source>
        <dbReference type="ARBA" id="ARBA00022448"/>
    </source>
</evidence>
<protein>
    <submittedName>
        <fullName evidence="11">Oxoglutarate/malate carrier protein</fullName>
    </submittedName>
</protein>
<name>A0A649UZ64_9STRA</name>
<evidence type="ECO:0000256" key="5">
    <source>
        <dbReference type="ARBA" id="ARBA00022737"/>
    </source>
</evidence>
<evidence type="ECO:0000256" key="6">
    <source>
        <dbReference type="ARBA" id="ARBA00022989"/>
    </source>
</evidence>
<feature type="repeat" description="Solcar" evidence="8">
    <location>
        <begin position="122"/>
        <end position="207"/>
    </location>
</feature>
<sequence>MGVYNTVYAMRRERVHKNGRSMSFGDRLLCGTVAGMAGAIVGNPSEVVLVRMTSDNRLPIEKRRNYKNALQALFRITKEEGILAWFKGLNSTILRCVVQNAFQLGSYSQIKMVLLESGMKDDLFIVPGISSFGAGFIASFMSLPFDIVKTRLQTMKPGQYKNTIDCASKLLSKEGIRGFWKGFVPYYLRVGPHTVVTFIVLEQLNHLYLKYLTNPNKQLEFKKLFLLY</sequence>
<keyword evidence="7 8" id="KW-0472">Membrane</keyword>
<dbReference type="GO" id="GO:0016020">
    <property type="term" value="C:membrane"/>
    <property type="evidence" value="ECO:0007669"/>
    <property type="project" value="UniProtKB-SubCell"/>
</dbReference>
<organism evidence="11">
    <name type="scientific">Opalina sp. OP10</name>
    <dbReference type="NCBI Taxonomy" id="2666322"/>
    <lineage>
        <taxon>Eukaryota</taxon>
        <taxon>Sar</taxon>
        <taxon>Stramenopiles</taxon>
        <taxon>Bigyra</taxon>
        <taxon>Opalozoa</taxon>
        <taxon>Opalinata</taxon>
        <taxon>Opalinidae</taxon>
        <taxon>Opalina</taxon>
    </lineage>
</organism>
<dbReference type="InterPro" id="IPR050391">
    <property type="entry name" value="Mito_Metabolite_Transporter"/>
</dbReference>
<evidence type="ECO:0000256" key="10">
    <source>
        <dbReference type="SAM" id="Phobius"/>
    </source>
</evidence>
<evidence type="ECO:0000313" key="11">
    <source>
        <dbReference type="EMBL" id="QGJ83659.1"/>
    </source>
</evidence>
<evidence type="ECO:0000256" key="8">
    <source>
        <dbReference type="PROSITE-ProRule" id="PRU00282"/>
    </source>
</evidence>
<evidence type="ECO:0000256" key="7">
    <source>
        <dbReference type="ARBA" id="ARBA00023136"/>
    </source>
</evidence>
<dbReference type="InterPro" id="IPR018108">
    <property type="entry name" value="MCP_transmembrane"/>
</dbReference>
<evidence type="ECO:0000256" key="2">
    <source>
        <dbReference type="ARBA" id="ARBA00006375"/>
    </source>
</evidence>
<dbReference type="PANTHER" id="PTHR45618">
    <property type="entry name" value="MITOCHONDRIAL DICARBOXYLATE CARRIER-RELATED"/>
    <property type="match status" value="1"/>
</dbReference>
<evidence type="ECO:0000256" key="9">
    <source>
        <dbReference type="RuleBase" id="RU000488"/>
    </source>
</evidence>
<dbReference type="AlphaFoldDB" id="A0A649UZ64"/>
<keyword evidence="5" id="KW-0677">Repeat</keyword>
<evidence type="ECO:0000256" key="1">
    <source>
        <dbReference type="ARBA" id="ARBA00004141"/>
    </source>
</evidence>
<evidence type="ECO:0000256" key="4">
    <source>
        <dbReference type="ARBA" id="ARBA00022692"/>
    </source>
</evidence>
<keyword evidence="6 10" id="KW-1133">Transmembrane helix</keyword>
<dbReference type="SUPFAM" id="SSF103506">
    <property type="entry name" value="Mitochondrial carrier"/>
    <property type="match status" value="1"/>
</dbReference>